<dbReference type="InterPro" id="IPR036852">
    <property type="entry name" value="Peptidase_S8/S53_dom_sf"/>
</dbReference>
<dbReference type="InterPro" id="IPR056002">
    <property type="entry name" value="DUF7580"/>
</dbReference>
<dbReference type="EMBL" id="ML978080">
    <property type="protein sequence ID" value="KAF2009061.1"/>
    <property type="molecule type" value="Genomic_DNA"/>
</dbReference>
<proteinExistence type="inferred from homology"/>
<name>A0A6A5X819_9PLEO</name>
<dbReference type="Pfam" id="PF24476">
    <property type="entry name" value="DUF7580"/>
    <property type="match status" value="1"/>
</dbReference>
<dbReference type="GO" id="GO:0006508">
    <property type="term" value="P:proteolysis"/>
    <property type="evidence" value="ECO:0007669"/>
    <property type="project" value="UniProtKB-KW"/>
</dbReference>
<feature type="active site" description="Charge relay system" evidence="2">
    <location>
        <position position="583"/>
    </location>
</feature>
<dbReference type="Pfam" id="PF00082">
    <property type="entry name" value="Peptidase_S8"/>
    <property type="match status" value="1"/>
</dbReference>
<sequence length="858" mass="96063">MDFVTDVLTPTTPSLGALFPGATQFGLRAVRQQIRNNKLREARDFQLLMNRIYSHNAHEKRLSPIVDKRLHSLARGDDSATQDLIENKAQIMEECGSGESSAALTELCTEDDENPLAKAGDRRQLPELTTTVLYQLFYDSPTILTCHGKKGHEPLRPLKELDCYLRLDGQWATFGDENHDFVDSVIARKGEFSEGRANIRFQLPFQDQEHSNNKAITDAPDQNNVREPGRLEKRVGFAGVDESKDPPDELIVDFCETIETIINLTGQRVPIRLVGKVPHHCFYELDPEHGSDCARNRLPVSLETALAEPALLSAKSKVYLAFALAKSYWQFYESKWMQVQWSLTTICLLSHLDQNDRGPAGGDYLEEEAKTPYLTITSPPTSEICFQEHEPPETKSCFKHPYPYLLNLGILLFLLCAPERFSAQNIQKTDKPGTQNKILCDYIDAMRRPATSWPDLDLSEQNRNSYKQIVQHCIPGLDVLKNGMELDTVAARRAFIRDMVVYPLYQLLKGMESPSVVHAQPRLHLANTHTNATSGGKTDLVERVASEESRTWLDAIKFSHLVTGIRQGILKTGKSRPMIAVLDTGYDPKSSFIGPLQRKRFTRHAEDHELYHWKDFWGDKSDPEDKDGHGTSMLSTIMALAPFADVCVARIAGEDSDLRGEQRGEVITSLKKAIIWACDTQKADIVSISLGWEKEPIDEGKKVIQNAMSMSLGNANQKVLFFAAASNYGGAHPELFPAKYKETFSVRATDTKGVHQSTNPELSDGSDVYGTLGVRVPTADRGSAESEVSRSGSSIATAITAALAAILIAFINIHDTKNKWEMVRTSEGFQKLMRSLSTKTETQKRFFSLEKILNESYH</sequence>
<dbReference type="PROSITE" id="PS51892">
    <property type="entry name" value="SUBTILASE"/>
    <property type="match status" value="1"/>
</dbReference>
<evidence type="ECO:0000256" key="3">
    <source>
        <dbReference type="SAM" id="Phobius"/>
    </source>
</evidence>
<keyword evidence="2" id="KW-0645">Protease</keyword>
<keyword evidence="7" id="KW-1185">Reference proteome</keyword>
<evidence type="ECO:0000256" key="1">
    <source>
        <dbReference type="ARBA" id="ARBA00011073"/>
    </source>
</evidence>
<keyword evidence="2" id="KW-0378">Hydrolase</keyword>
<dbReference type="GO" id="GO:0004252">
    <property type="term" value="F:serine-type endopeptidase activity"/>
    <property type="evidence" value="ECO:0007669"/>
    <property type="project" value="UniProtKB-UniRule"/>
</dbReference>
<dbReference type="InterPro" id="IPR051048">
    <property type="entry name" value="Peptidase_S8/S53_subtilisin"/>
</dbReference>
<keyword evidence="3" id="KW-0472">Membrane</keyword>
<organism evidence="6 7">
    <name type="scientific">Aaosphaeria arxii CBS 175.79</name>
    <dbReference type="NCBI Taxonomy" id="1450172"/>
    <lineage>
        <taxon>Eukaryota</taxon>
        <taxon>Fungi</taxon>
        <taxon>Dikarya</taxon>
        <taxon>Ascomycota</taxon>
        <taxon>Pezizomycotina</taxon>
        <taxon>Dothideomycetes</taxon>
        <taxon>Pleosporomycetidae</taxon>
        <taxon>Pleosporales</taxon>
        <taxon>Pleosporales incertae sedis</taxon>
        <taxon>Aaosphaeria</taxon>
    </lineage>
</organism>
<dbReference type="PANTHER" id="PTHR43399">
    <property type="entry name" value="SUBTILISIN-RELATED"/>
    <property type="match status" value="1"/>
</dbReference>
<comment type="similarity">
    <text evidence="1 2">Belongs to the peptidase S8 family.</text>
</comment>
<evidence type="ECO:0000259" key="5">
    <source>
        <dbReference type="Pfam" id="PF24476"/>
    </source>
</evidence>
<feature type="non-terminal residue" evidence="6">
    <location>
        <position position="858"/>
    </location>
</feature>
<evidence type="ECO:0000259" key="4">
    <source>
        <dbReference type="Pfam" id="PF00082"/>
    </source>
</evidence>
<evidence type="ECO:0000313" key="6">
    <source>
        <dbReference type="EMBL" id="KAF2009061.1"/>
    </source>
</evidence>
<dbReference type="InterPro" id="IPR000209">
    <property type="entry name" value="Peptidase_S8/S53_dom"/>
</dbReference>
<protein>
    <submittedName>
        <fullName evidence="6">Subtilisin-like protein</fullName>
    </submittedName>
</protein>
<gene>
    <name evidence="6" type="ORF">BU24DRAFT_429001</name>
</gene>
<dbReference type="GeneID" id="54287017"/>
<dbReference type="RefSeq" id="XP_033377400.1">
    <property type="nucleotide sequence ID" value="XM_033529620.1"/>
</dbReference>
<feature type="domain" description="DUF7580" evidence="5">
    <location>
        <begin position="311"/>
        <end position="508"/>
    </location>
</feature>
<accession>A0A6A5X819</accession>
<keyword evidence="3" id="KW-0812">Transmembrane</keyword>
<dbReference type="Proteomes" id="UP000799778">
    <property type="component" value="Unassembled WGS sequence"/>
</dbReference>
<dbReference type="SUPFAM" id="SSF52743">
    <property type="entry name" value="Subtilisin-like"/>
    <property type="match status" value="1"/>
</dbReference>
<reference evidence="6" key="1">
    <citation type="journal article" date="2020" name="Stud. Mycol.">
        <title>101 Dothideomycetes genomes: a test case for predicting lifestyles and emergence of pathogens.</title>
        <authorList>
            <person name="Haridas S."/>
            <person name="Albert R."/>
            <person name="Binder M."/>
            <person name="Bloem J."/>
            <person name="Labutti K."/>
            <person name="Salamov A."/>
            <person name="Andreopoulos B."/>
            <person name="Baker S."/>
            <person name="Barry K."/>
            <person name="Bills G."/>
            <person name="Bluhm B."/>
            <person name="Cannon C."/>
            <person name="Castanera R."/>
            <person name="Culley D."/>
            <person name="Daum C."/>
            <person name="Ezra D."/>
            <person name="Gonzalez J."/>
            <person name="Henrissat B."/>
            <person name="Kuo A."/>
            <person name="Liang C."/>
            <person name="Lipzen A."/>
            <person name="Lutzoni F."/>
            <person name="Magnuson J."/>
            <person name="Mondo S."/>
            <person name="Nolan M."/>
            <person name="Ohm R."/>
            <person name="Pangilinan J."/>
            <person name="Park H.-J."/>
            <person name="Ramirez L."/>
            <person name="Alfaro M."/>
            <person name="Sun H."/>
            <person name="Tritt A."/>
            <person name="Yoshinaga Y."/>
            <person name="Zwiers L.-H."/>
            <person name="Turgeon B."/>
            <person name="Goodwin S."/>
            <person name="Spatafora J."/>
            <person name="Crous P."/>
            <person name="Grigoriev I."/>
        </authorList>
    </citation>
    <scope>NUCLEOTIDE SEQUENCE</scope>
    <source>
        <strain evidence="6">CBS 175.79</strain>
    </source>
</reference>
<feature type="active site" description="Charge relay system" evidence="2">
    <location>
        <position position="629"/>
    </location>
</feature>
<feature type="transmembrane region" description="Helical" evidence="3">
    <location>
        <begin position="795"/>
        <end position="814"/>
    </location>
</feature>
<keyword evidence="2" id="KW-0720">Serine protease</keyword>
<dbReference type="CDD" id="cd00306">
    <property type="entry name" value="Peptidases_S8_S53"/>
    <property type="match status" value="1"/>
</dbReference>
<evidence type="ECO:0000256" key="2">
    <source>
        <dbReference type="PROSITE-ProRule" id="PRU01240"/>
    </source>
</evidence>
<evidence type="ECO:0000313" key="7">
    <source>
        <dbReference type="Proteomes" id="UP000799778"/>
    </source>
</evidence>
<feature type="active site" description="Charge relay system" evidence="2">
    <location>
        <position position="794"/>
    </location>
</feature>
<dbReference type="OrthoDB" id="3797656at2759"/>
<feature type="domain" description="Peptidase S8/S53" evidence="4">
    <location>
        <begin position="577"/>
        <end position="818"/>
    </location>
</feature>
<dbReference type="AlphaFoldDB" id="A0A6A5X819"/>
<dbReference type="Gene3D" id="3.40.50.200">
    <property type="entry name" value="Peptidase S8/S53 domain"/>
    <property type="match status" value="1"/>
</dbReference>
<dbReference type="PANTHER" id="PTHR43399:SF4">
    <property type="entry name" value="CELL WALL-ASSOCIATED PROTEASE"/>
    <property type="match status" value="1"/>
</dbReference>
<keyword evidence="3" id="KW-1133">Transmembrane helix</keyword>